<dbReference type="PROSITE" id="PS50110">
    <property type="entry name" value="RESPONSE_REGULATORY"/>
    <property type="match status" value="2"/>
</dbReference>
<evidence type="ECO:0000256" key="10">
    <source>
        <dbReference type="SAM" id="MobiDB-lite"/>
    </source>
</evidence>
<dbReference type="SMART" id="SM00387">
    <property type="entry name" value="HATPase_c"/>
    <property type="match status" value="1"/>
</dbReference>
<dbReference type="Pfam" id="PF00072">
    <property type="entry name" value="Response_reg"/>
    <property type="match status" value="2"/>
</dbReference>
<protein>
    <recommendedName>
        <fullName evidence="3">histidine kinase</fullName>
        <ecNumber evidence="3">2.7.13.3</ecNumber>
    </recommendedName>
</protein>
<dbReference type="SMART" id="SM00065">
    <property type="entry name" value="GAF"/>
    <property type="match status" value="1"/>
</dbReference>
<dbReference type="SUPFAM" id="SSF158472">
    <property type="entry name" value="HAMP domain-like"/>
    <property type="match status" value="1"/>
</dbReference>
<dbReference type="SUPFAM" id="SSF47384">
    <property type="entry name" value="Homodimeric domain of signal transducing histidine kinase"/>
    <property type="match status" value="1"/>
</dbReference>
<evidence type="ECO:0000256" key="1">
    <source>
        <dbReference type="ARBA" id="ARBA00000085"/>
    </source>
</evidence>
<feature type="domain" description="Response regulatory" evidence="13">
    <location>
        <begin position="1243"/>
        <end position="1359"/>
    </location>
</feature>
<dbReference type="InterPro" id="IPR003018">
    <property type="entry name" value="GAF"/>
</dbReference>
<dbReference type="CDD" id="cd17574">
    <property type="entry name" value="REC_OmpR"/>
    <property type="match status" value="1"/>
</dbReference>
<evidence type="ECO:0000256" key="5">
    <source>
        <dbReference type="ARBA" id="ARBA00022679"/>
    </source>
</evidence>
<accession>A0A545UG57</accession>
<dbReference type="SMART" id="SM00448">
    <property type="entry name" value="REC"/>
    <property type="match status" value="2"/>
</dbReference>
<dbReference type="Pfam" id="PF00672">
    <property type="entry name" value="HAMP"/>
    <property type="match status" value="1"/>
</dbReference>
<feature type="modified residue" description="4-aspartylphosphate" evidence="8">
    <location>
        <position position="1293"/>
    </location>
</feature>
<keyword evidence="7" id="KW-0902">Two-component regulatory system</keyword>
<evidence type="ECO:0000313" key="16">
    <source>
        <dbReference type="Proteomes" id="UP000315439"/>
    </source>
</evidence>
<feature type="compositionally biased region" description="Polar residues" evidence="10">
    <location>
        <begin position="907"/>
        <end position="918"/>
    </location>
</feature>
<comment type="caution">
    <text evidence="15">The sequence shown here is derived from an EMBL/GenBank/DDBJ whole genome shotgun (WGS) entry which is preliminary data.</text>
</comment>
<dbReference type="InterPro" id="IPR003594">
    <property type="entry name" value="HATPase_dom"/>
</dbReference>
<dbReference type="CDD" id="cd16922">
    <property type="entry name" value="HATPase_EvgS-ArcB-TorS-like"/>
    <property type="match status" value="1"/>
</dbReference>
<dbReference type="CDD" id="cd17546">
    <property type="entry name" value="REC_hyHK_CKI1_RcsC-like"/>
    <property type="match status" value="1"/>
</dbReference>
<proteinExistence type="predicted"/>
<dbReference type="Gene3D" id="3.40.50.2300">
    <property type="match status" value="2"/>
</dbReference>
<sequence length="1361" mass="153098">MKSYSVSIFNRQVPGVTEGLRVQSEVNSSLSALKGWVNLGEERFLEERRNAWKGIDAAYNNLALALRSKQDEYIDGYLFELQADLKQLRNYQNDIEAIVHTPENNPGLKMLLDEASPRANHILTLVSRMIELESKRKASINRRPLFINLVEFRHSMASALAATRAFMITNDKEFSKSFNQNWENNESSLSALLTLQNQFNNEQKVLFERMQAYRDEFIVYPDQMFDLRESADWDVAKLRMDKWISPLADKIKHAISAIVELQTSDMESSFHNIEAEFNSLIVVGASLLLISILLCTLLVVFLIRIIVGPINKVVDAANAIASGDFSQSISISGSSEIENLRRSLSNMTMVLRKVANHANQVSKGEYNNIYQPQSEKDILGISLKSMTENLQKATQVADEENWLKSGQAEFSELLRGLKREKDITKKAIEFIANYSGAFVAALYLRHEEQLYYSAGYAIREESIQKQKLSVGEGILGRVVLEQKIHSIEDLPSSFYNYSINSGIGEAYPNTLVTVPVLNPLSEQPIALGVFVLGVRHSLNNVAKELLQKLAGTLAASLESAQSNRRMQELVEEYQQQAEELQAQQEELQTANEELAGQTEALKQSEEELKLQSEKMLRNNELLEFQKSEQEEKNRLLQEAKAIIENKAQELERASKYKSEFLANMSHELRTPLNSLLILSESLSSNKSGNLTDAQVEDARVIYDGGLSLLDLINDILDLSKVEAGKLNIYQDECSIESLCSRLKEQFLPVADRRRLKFEVLIDKNLPEKITTDIQRLEQIVRNLLSNAFKFTQEGSVHLNVETISAVKEKRFKSDTKLSKGVAFIVSDTGIGISENQQHEIFEAFHQGDGSTSRSYGGTGLGLTISRELAKLLGGSIHFESELGKGSQFSLFLPFNLPLVATSESHHPTSLVSDCNTESNESESDHKRSTEQTLVEVKNKSDRTFAKTQLSTAETKDSPLESTKKETLPSAKSDNFLPTILIIEDDENFLKILKNLAEEKGYTVIATQSGREGIDFANSFKPSAIILDIGLPDINGVQVLEQLKRSKITRGIPVHIVSGTNAEFDLIKRATIGFLTKPATILQLENMLLKFETINQQQLKKILIICNDNELDDVENGLDTLALEITQVPKGLESFNLMHQTEFDCVIVSNNLPDISIVDWFEFLCSRADTKLPPTLVVCSSPIDEDLYKKLTQYTAHVVIKGDYSPDRIKETVSLFLHRLKKSTSAISPKKVNQFENGRLSGKKIMLVDDDLRNSYALSKVLKEHDLDVVLADNGELALTKLKEEPNIRLILMDIMMPIMDGYETIKRVRDNYSKTLPIIALTAKAMNKDREKCISVGANDYMAKPVNTKKLVNMVKVWMYQ</sequence>
<dbReference type="SUPFAM" id="SSF52172">
    <property type="entry name" value="CheY-like"/>
    <property type="match status" value="3"/>
</dbReference>
<feature type="compositionally biased region" description="Basic and acidic residues" evidence="10">
    <location>
        <begin position="953"/>
        <end position="966"/>
    </location>
</feature>
<name>A0A545UG57_9GAMM</name>
<dbReference type="Gene3D" id="3.30.565.10">
    <property type="entry name" value="Histidine kinase-like ATPase, C-terminal domain"/>
    <property type="match status" value="1"/>
</dbReference>
<comment type="catalytic activity">
    <reaction evidence="1">
        <text>ATP + protein L-histidine = ADP + protein N-phospho-L-histidine.</text>
        <dbReference type="EC" id="2.7.13.3"/>
    </reaction>
</comment>
<dbReference type="GO" id="GO:0016020">
    <property type="term" value="C:membrane"/>
    <property type="evidence" value="ECO:0007669"/>
    <property type="project" value="UniProtKB-SubCell"/>
</dbReference>
<dbReference type="InterPro" id="IPR003660">
    <property type="entry name" value="HAMP_dom"/>
</dbReference>
<dbReference type="OrthoDB" id="6724607at2"/>
<evidence type="ECO:0000256" key="2">
    <source>
        <dbReference type="ARBA" id="ARBA00004370"/>
    </source>
</evidence>
<evidence type="ECO:0000256" key="7">
    <source>
        <dbReference type="ARBA" id="ARBA00023012"/>
    </source>
</evidence>
<evidence type="ECO:0000256" key="6">
    <source>
        <dbReference type="ARBA" id="ARBA00022777"/>
    </source>
</evidence>
<feature type="domain" description="Response regulatory" evidence="13">
    <location>
        <begin position="978"/>
        <end position="1091"/>
    </location>
</feature>
<dbReference type="SUPFAM" id="SSF55874">
    <property type="entry name" value="ATPase domain of HSP90 chaperone/DNA topoisomerase II/histidine kinase"/>
    <property type="match status" value="1"/>
</dbReference>
<dbReference type="FunFam" id="3.30.565.10:FF:000010">
    <property type="entry name" value="Sensor histidine kinase RcsC"/>
    <property type="match status" value="1"/>
</dbReference>
<keyword evidence="11" id="KW-0812">Transmembrane</keyword>
<keyword evidence="5" id="KW-0808">Transferase</keyword>
<dbReference type="PROSITE" id="PS50109">
    <property type="entry name" value="HIS_KIN"/>
    <property type="match status" value="1"/>
</dbReference>
<evidence type="ECO:0000259" key="14">
    <source>
        <dbReference type="PROSITE" id="PS50885"/>
    </source>
</evidence>
<keyword evidence="11" id="KW-0472">Membrane</keyword>
<evidence type="ECO:0000259" key="12">
    <source>
        <dbReference type="PROSITE" id="PS50109"/>
    </source>
</evidence>
<dbReference type="CDD" id="cd00082">
    <property type="entry name" value="HisKA"/>
    <property type="match status" value="1"/>
</dbReference>
<dbReference type="PANTHER" id="PTHR45339">
    <property type="entry name" value="HYBRID SIGNAL TRANSDUCTION HISTIDINE KINASE J"/>
    <property type="match status" value="1"/>
</dbReference>
<dbReference type="RefSeq" id="WP_142892959.1">
    <property type="nucleotide sequence ID" value="NZ_ML660162.1"/>
</dbReference>
<dbReference type="InterPro" id="IPR029016">
    <property type="entry name" value="GAF-like_dom_sf"/>
</dbReference>
<dbReference type="InterPro" id="IPR036097">
    <property type="entry name" value="HisK_dim/P_sf"/>
</dbReference>
<feature type="region of interest" description="Disordered" evidence="10">
    <location>
        <begin position="906"/>
        <end position="967"/>
    </location>
</feature>
<dbReference type="Pfam" id="PF02518">
    <property type="entry name" value="HATPase_c"/>
    <property type="match status" value="1"/>
</dbReference>
<reference evidence="15 16" key="1">
    <citation type="submission" date="2019-07" db="EMBL/GenBank/DDBJ databases">
        <title>Draft genome for Aliikangiella sp. M105.</title>
        <authorList>
            <person name="Wang G."/>
        </authorList>
    </citation>
    <scope>NUCLEOTIDE SEQUENCE [LARGE SCALE GENOMIC DNA]</scope>
    <source>
        <strain evidence="15 16">M105</strain>
    </source>
</reference>
<feature type="domain" description="HAMP" evidence="14">
    <location>
        <begin position="304"/>
        <end position="356"/>
    </location>
</feature>
<keyword evidence="4 8" id="KW-0597">Phosphoprotein</keyword>
<dbReference type="GO" id="GO:0000155">
    <property type="term" value="F:phosphorelay sensor kinase activity"/>
    <property type="evidence" value="ECO:0007669"/>
    <property type="project" value="InterPro"/>
</dbReference>
<keyword evidence="16" id="KW-1185">Reference proteome</keyword>
<dbReference type="Pfam" id="PF00512">
    <property type="entry name" value="HisKA"/>
    <property type="match status" value="1"/>
</dbReference>
<evidence type="ECO:0000313" key="15">
    <source>
        <dbReference type="EMBL" id="TQV88451.1"/>
    </source>
</evidence>
<feature type="coiled-coil region" evidence="9">
    <location>
        <begin position="559"/>
        <end position="656"/>
    </location>
</feature>
<keyword evidence="6" id="KW-0418">Kinase</keyword>
<dbReference type="SUPFAM" id="SSF55781">
    <property type="entry name" value="GAF domain-like"/>
    <property type="match status" value="1"/>
</dbReference>
<evidence type="ECO:0000256" key="8">
    <source>
        <dbReference type="PROSITE-ProRule" id="PRU00169"/>
    </source>
</evidence>
<evidence type="ECO:0000256" key="3">
    <source>
        <dbReference type="ARBA" id="ARBA00012438"/>
    </source>
</evidence>
<dbReference type="InterPro" id="IPR001789">
    <property type="entry name" value="Sig_transdc_resp-reg_receiver"/>
</dbReference>
<dbReference type="SMART" id="SM00388">
    <property type="entry name" value="HisKA"/>
    <property type="match status" value="1"/>
</dbReference>
<dbReference type="Gene3D" id="6.10.340.10">
    <property type="match status" value="1"/>
</dbReference>
<gene>
    <name evidence="15" type="ORF">FLL46_07970</name>
</gene>
<dbReference type="Proteomes" id="UP000315439">
    <property type="component" value="Unassembled WGS sequence"/>
</dbReference>
<evidence type="ECO:0000256" key="9">
    <source>
        <dbReference type="SAM" id="Coils"/>
    </source>
</evidence>
<dbReference type="EC" id="2.7.13.3" evidence="3"/>
<dbReference type="InterPro" id="IPR003661">
    <property type="entry name" value="HisK_dim/P_dom"/>
</dbReference>
<dbReference type="InterPro" id="IPR036890">
    <property type="entry name" value="HATPase_C_sf"/>
</dbReference>
<dbReference type="Gene3D" id="3.30.450.40">
    <property type="match status" value="1"/>
</dbReference>
<dbReference type="PRINTS" id="PR00344">
    <property type="entry name" value="BCTRLSENSOR"/>
</dbReference>
<evidence type="ECO:0000256" key="4">
    <source>
        <dbReference type="ARBA" id="ARBA00022553"/>
    </source>
</evidence>
<keyword evidence="11" id="KW-1133">Transmembrane helix</keyword>
<dbReference type="SMART" id="SM00304">
    <property type="entry name" value="HAMP"/>
    <property type="match status" value="1"/>
</dbReference>
<evidence type="ECO:0000256" key="11">
    <source>
        <dbReference type="SAM" id="Phobius"/>
    </source>
</evidence>
<dbReference type="PROSITE" id="PS50885">
    <property type="entry name" value="HAMP"/>
    <property type="match status" value="1"/>
</dbReference>
<organism evidence="15 16">
    <name type="scientific">Aliikangiella coralliicola</name>
    <dbReference type="NCBI Taxonomy" id="2592383"/>
    <lineage>
        <taxon>Bacteria</taxon>
        <taxon>Pseudomonadati</taxon>
        <taxon>Pseudomonadota</taxon>
        <taxon>Gammaproteobacteria</taxon>
        <taxon>Oceanospirillales</taxon>
        <taxon>Pleioneaceae</taxon>
        <taxon>Aliikangiella</taxon>
    </lineage>
</organism>
<keyword evidence="9" id="KW-0175">Coiled coil</keyword>
<evidence type="ECO:0000259" key="13">
    <source>
        <dbReference type="PROSITE" id="PS50110"/>
    </source>
</evidence>
<feature type="transmembrane region" description="Helical" evidence="11">
    <location>
        <begin position="280"/>
        <end position="303"/>
    </location>
</feature>
<dbReference type="EMBL" id="VIKS01000004">
    <property type="protein sequence ID" value="TQV88451.1"/>
    <property type="molecule type" value="Genomic_DNA"/>
</dbReference>
<dbReference type="InterPro" id="IPR011006">
    <property type="entry name" value="CheY-like_superfamily"/>
</dbReference>
<dbReference type="InterPro" id="IPR005467">
    <property type="entry name" value="His_kinase_dom"/>
</dbReference>
<comment type="subcellular location">
    <subcellularLocation>
        <location evidence="2">Membrane</location>
    </subcellularLocation>
</comment>
<feature type="domain" description="Histidine kinase" evidence="12">
    <location>
        <begin position="663"/>
        <end position="896"/>
    </location>
</feature>
<dbReference type="InterPro" id="IPR004358">
    <property type="entry name" value="Sig_transdc_His_kin-like_C"/>
</dbReference>
<feature type="modified residue" description="4-aspartylphosphate" evidence="8">
    <location>
        <position position="1027"/>
    </location>
</feature>
<dbReference type="PANTHER" id="PTHR45339:SF1">
    <property type="entry name" value="HYBRID SIGNAL TRANSDUCTION HISTIDINE KINASE J"/>
    <property type="match status" value="1"/>
</dbReference>
<dbReference type="Gene3D" id="1.10.287.130">
    <property type="match status" value="1"/>
</dbReference>